<comment type="caution">
    <text evidence="2">The sequence shown here is derived from an EMBL/GenBank/DDBJ whole genome shotgun (WGS) entry which is preliminary data.</text>
</comment>
<gene>
    <name evidence="2" type="ORF">HID58_063342</name>
</gene>
<dbReference type="SUPFAM" id="SSF53335">
    <property type="entry name" value="S-adenosyl-L-methionine-dependent methyltransferases"/>
    <property type="match status" value="1"/>
</dbReference>
<protein>
    <recommendedName>
        <fullName evidence="1">Methyltransferase type 11 domain-containing protein</fullName>
    </recommendedName>
</protein>
<dbReference type="Pfam" id="PF08241">
    <property type="entry name" value="Methyltransf_11"/>
    <property type="match status" value="1"/>
</dbReference>
<dbReference type="InterPro" id="IPR013216">
    <property type="entry name" value="Methyltransf_11"/>
</dbReference>
<dbReference type="Gene3D" id="3.40.50.150">
    <property type="entry name" value="Vaccinia Virus protein VP39"/>
    <property type="match status" value="1"/>
</dbReference>
<evidence type="ECO:0000313" key="3">
    <source>
        <dbReference type="Proteomes" id="UP000824890"/>
    </source>
</evidence>
<dbReference type="PANTHER" id="PTHR45180:SF1">
    <property type="entry name" value="OS01G0307686 PROTEIN"/>
    <property type="match status" value="1"/>
</dbReference>
<dbReference type="EMBL" id="JAGKQM010000014">
    <property type="protein sequence ID" value="KAH0887246.1"/>
    <property type="molecule type" value="Genomic_DNA"/>
</dbReference>
<proteinExistence type="predicted"/>
<organism evidence="2 3">
    <name type="scientific">Brassica napus</name>
    <name type="common">Rape</name>
    <dbReference type="NCBI Taxonomy" id="3708"/>
    <lineage>
        <taxon>Eukaryota</taxon>
        <taxon>Viridiplantae</taxon>
        <taxon>Streptophyta</taxon>
        <taxon>Embryophyta</taxon>
        <taxon>Tracheophyta</taxon>
        <taxon>Spermatophyta</taxon>
        <taxon>Magnoliopsida</taxon>
        <taxon>eudicotyledons</taxon>
        <taxon>Gunneridae</taxon>
        <taxon>Pentapetalae</taxon>
        <taxon>rosids</taxon>
        <taxon>malvids</taxon>
        <taxon>Brassicales</taxon>
        <taxon>Brassicaceae</taxon>
        <taxon>Brassiceae</taxon>
        <taxon>Brassica</taxon>
    </lineage>
</organism>
<dbReference type="PANTHER" id="PTHR45180">
    <property type="entry name" value="OS01G0307686 PROTEIN"/>
    <property type="match status" value="1"/>
</dbReference>
<accession>A0ABQ8A424</accession>
<sequence>LSVLYKQGRHLEKRELKEMAKFFINQAKQYAAARPNYPIQLFEFIASKTPCHDLAWDVGTGSGQASRSLAGIYKNVIATDTSSKQLEFAAKLPNVRYELTPPVMSLSEIEQLVAPESSVDLVTVAQALHWFDLPTFYSNVKHVLKKPDGVFAAWCYTNPEVNAAVDEVFRRFYKEKLGPYWDKARRLVEDGYKGIEFPFEKIMDESTESQTFPVRFVTEREMGIEEFLTYLRSSSAYQTAKDKGVELLTAEMEGEFVGSWREDGEEKKVVRFPIYLLIGRVGGDRV</sequence>
<feature type="domain" description="Methyltransferase type 11" evidence="1">
    <location>
        <begin position="57"/>
        <end position="151"/>
    </location>
</feature>
<dbReference type="Proteomes" id="UP000824890">
    <property type="component" value="Unassembled WGS sequence"/>
</dbReference>
<name>A0ABQ8A424_BRANA</name>
<dbReference type="CDD" id="cd02440">
    <property type="entry name" value="AdoMet_MTases"/>
    <property type="match status" value="1"/>
</dbReference>
<dbReference type="InterPro" id="IPR029063">
    <property type="entry name" value="SAM-dependent_MTases_sf"/>
</dbReference>
<evidence type="ECO:0000259" key="1">
    <source>
        <dbReference type="Pfam" id="PF08241"/>
    </source>
</evidence>
<evidence type="ECO:0000313" key="2">
    <source>
        <dbReference type="EMBL" id="KAH0887246.1"/>
    </source>
</evidence>
<reference evidence="2 3" key="1">
    <citation type="submission" date="2021-05" db="EMBL/GenBank/DDBJ databases">
        <title>Genome Assembly of Synthetic Allotetraploid Brassica napus Reveals Homoeologous Exchanges between Subgenomes.</title>
        <authorList>
            <person name="Davis J.T."/>
        </authorList>
    </citation>
    <scope>NUCLEOTIDE SEQUENCE [LARGE SCALE GENOMIC DNA]</scope>
    <source>
        <strain evidence="3">cv. Da-Ae</strain>
        <tissue evidence="2">Seedling</tissue>
    </source>
</reference>
<feature type="non-terminal residue" evidence="2">
    <location>
        <position position="1"/>
    </location>
</feature>
<keyword evidence="3" id="KW-1185">Reference proteome</keyword>